<dbReference type="GO" id="GO:0005975">
    <property type="term" value="P:carbohydrate metabolic process"/>
    <property type="evidence" value="ECO:0007669"/>
    <property type="project" value="InterPro"/>
</dbReference>
<feature type="domain" description="Alpha fucosidase A-like C-terminal" evidence="2">
    <location>
        <begin position="681"/>
        <end position="752"/>
    </location>
</feature>
<dbReference type="InterPro" id="IPR008928">
    <property type="entry name" value="6-hairpin_glycosidase_sf"/>
</dbReference>
<evidence type="ECO:0000313" key="4">
    <source>
        <dbReference type="EMBL" id="OZG64435.1"/>
    </source>
</evidence>
<sequence>MNKHLVVSDRQAANWNDAFPVGNGSLGAMIYGGDRTEHLQINEETVWSGGPMDRVNPDAQQYLPIIRQLLQQGNISEAHKLASQSLCSTSPDMRHYEPLGDVHISFTTPTKPHTTQRTLDIDEAVVSVTRADSSVTMHSECFATYPDHVIAYRITAQQPISFTTTVSRMDLHNPLAWRCDGMRIVDNATIGLYGTNGGSNGISYELLVRVVADNGVVDRIGATVRTTNTTAATIYITGRTTYRTADPFDWCRQTLNKAAAHDYDALRERHIRDYHELYDRSAIHFDDSIKDASLEQLTTKQRLDRLRQESTNTNPDVALWETYLAFGRYLLISSSRPGCLPANLQGIWNKDYEPAWGSKYTININTEMNYWFAERAGLGELQLPLIDLIHTMLPSGRAVARHMYGARGFVAHHNTDVWGDCAMQDAFLPSCAWPLGGAWLCLHIIEHYRYTHDLVFLRQELPVLTECITFFIDTMIRDKDGYWAVSPSISPEHEYVMRDGTRGALCTGATIDNQILRALFIGYLELAADAVCDDSSDLMNDVRERLHGLRPTSISSDGRIMEWSEEYADSEPGHRHFSPLFALFPGTEIRHDTTPDLINAAARFVRKRMSNGSGNTGWSKAWVIALYARLWDKHNVWLNMTKLLTDSTLDNLLDNHPPFQIDGNFGAVAAMYETLIQDYGDTIYVLPSLPDPLHSGTLTGMRLICGAVLDMTWRNGHVVALDITSTRVGRVTVVFPDQTQITITLDTDRVSHIIPTHVTTTHVTTTAKEQQ</sequence>
<dbReference type="PANTHER" id="PTHR31084:SF18">
    <property type="entry name" value="GLYCOSYL HYDROLASE FAMILY 95 N-TERMINAL DOMAIN-CONTAINING PROTEIN"/>
    <property type="match status" value="1"/>
</dbReference>
<dbReference type="SUPFAM" id="SSF48208">
    <property type="entry name" value="Six-hairpin glycosidases"/>
    <property type="match status" value="1"/>
</dbReference>
<protein>
    <submittedName>
        <fullName evidence="4">Glycosyl hydrolase family 65, N-terminal domain-containing protein</fullName>
    </submittedName>
</protein>
<dbReference type="Gene3D" id="1.50.10.10">
    <property type="match status" value="1"/>
</dbReference>
<keyword evidence="5" id="KW-1185">Reference proteome</keyword>
<dbReference type="GO" id="GO:0004560">
    <property type="term" value="F:alpha-L-fucosidase activity"/>
    <property type="evidence" value="ECO:0007669"/>
    <property type="project" value="InterPro"/>
</dbReference>
<keyword evidence="4" id="KW-0378">Hydrolase</keyword>
<dbReference type="Pfam" id="PF22124">
    <property type="entry name" value="Glyco_hydro_95_cat"/>
    <property type="match status" value="1"/>
</dbReference>
<dbReference type="InterPro" id="IPR027414">
    <property type="entry name" value="GH95_N_dom"/>
</dbReference>
<dbReference type="InterPro" id="IPR012341">
    <property type="entry name" value="6hp_glycosidase-like_sf"/>
</dbReference>
<proteinExistence type="predicted"/>
<dbReference type="AlphaFoldDB" id="A0A261FZL6"/>
<dbReference type="OrthoDB" id="9802600at2"/>
<dbReference type="EMBL" id="MWWY01000022">
    <property type="protein sequence ID" value="OZG64435.1"/>
    <property type="molecule type" value="Genomic_DNA"/>
</dbReference>
<evidence type="ECO:0000313" key="5">
    <source>
        <dbReference type="Proteomes" id="UP000216074"/>
    </source>
</evidence>
<dbReference type="RefSeq" id="WP_094729714.1">
    <property type="nucleotide sequence ID" value="NZ_MWWY01000022.1"/>
</dbReference>
<accession>A0A261FZL6</accession>
<comment type="caution">
    <text evidence="4">The sequence shown here is derived from an EMBL/GenBank/DDBJ whole genome shotgun (WGS) entry which is preliminary data.</text>
</comment>
<reference evidence="4 5" key="1">
    <citation type="journal article" date="2017" name="BMC Genomics">
        <title>Comparative genomic and phylogenomic analyses of the Bifidobacteriaceae family.</title>
        <authorList>
            <person name="Lugli G.A."/>
            <person name="Milani C."/>
            <person name="Turroni F."/>
            <person name="Duranti S."/>
            <person name="Mancabelli L."/>
            <person name="Mangifesta M."/>
            <person name="Ferrario C."/>
            <person name="Modesto M."/>
            <person name="Mattarelli P."/>
            <person name="Jiri K."/>
            <person name="van Sinderen D."/>
            <person name="Ventura M."/>
        </authorList>
    </citation>
    <scope>NUCLEOTIDE SEQUENCE [LARGE SCALE GENOMIC DNA]</scope>
    <source>
        <strain evidence="4 5">DSM 100202</strain>
    </source>
</reference>
<gene>
    <name evidence="4" type="ORF">BHAP_1082</name>
</gene>
<dbReference type="Proteomes" id="UP000216074">
    <property type="component" value="Unassembled WGS sequence"/>
</dbReference>
<organism evidence="4 5">
    <name type="scientific">Bifidobacterium hapali</name>
    <dbReference type="NCBI Taxonomy" id="1630172"/>
    <lineage>
        <taxon>Bacteria</taxon>
        <taxon>Bacillati</taxon>
        <taxon>Actinomycetota</taxon>
        <taxon>Actinomycetes</taxon>
        <taxon>Bifidobacteriales</taxon>
        <taxon>Bifidobacteriaceae</taxon>
        <taxon>Bifidobacterium</taxon>
    </lineage>
</organism>
<evidence type="ECO:0000259" key="2">
    <source>
        <dbReference type="Pfam" id="PF21307"/>
    </source>
</evidence>
<dbReference type="InterPro" id="IPR049053">
    <property type="entry name" value="AFCA-like_C"/>
</dbReference>
<dbReference type="Pfam" id="PF14498">
    <property type="entry name" value="Glyco_hyd_65N_2"/>
    <property type="match status" value="1"/>
</dbReference>
<dbReference type="PANTHER" id="PTHR31084">
    <property type="entry name" value="ALPHA-L-FUCOSIDASE 2"/>
    <property type="match status" value="1"/>
</dbReference>
<feature type="domain" description="Glycosyl hydrolase family 95 catalytic" evidence="3">
    <location>
        <begin position="263"/>
        <end position="675"/>
    </location>
</feature>
<dbReference type="InterPro" id="IPR054363">
    <property type="entry name" value="GH95_cat"/>
</dbReference>
<evidence type="ECO:0000259" key="3">
    <source>
        <dbReference type="Pfam" id="PF22124"/>
    </source>
</evidence>
<name>A0A261FZL6_9BIFI</name>
<dbReference type="PIRSF" id="PIRSF007663">
    <property type="entry name" value="UCP007663"/>
    <property type="match status" value="1"/>
</dbReference>
<dbReference type="InterPro" id="IPR016518">
    <property type="entry name" value="Alpha-L-fucosidase"/>
</dbReference>
<feature type="domain" description="Glycosyl hydrolase family 95 N-terminal" evidence="1">
    <location>
        <begin position="8"/>
        <end position="243"/>
    </location>
</feature>
<dbReference type="Pfam" id="PF21307">
    <property type="entry name" value="Glyco_hydro_95_C"/>
    <property type="match status" value="1"/>
</dbReference>
<evidence type="ECO:0000259" key="1">
    <source>
        <dbReference type="Pfam" id="PF14498"/>
    </source>
</evidence>